<dbReference type="Pfam" id="PF02738">
    <property type="entry name" value="MoCoBD_1"/>
    <property type="match status" value="1"/>
</dbReference>
<dbReference type="PANTHER" id="PTHR11908:SF132">
    <property type="entry name" value="ALDEHYDE OXIDASE 1-RELATED"/>
    <property type="match status" value="1"/>
</dbReference>
<proteinExistence type="predicted"/>
<evidence type="ECO:0000259" key="2">
    <source>
        <dbReference type="Pfam" id="PF02738"/>
    </source>
</evidence>
<keyword evidence="1" id="KW-0500">Molybdenum</keyword>
<dbReference type="InterPro" id="IPR037165">
    <property type="entry name" value="AldOxase/xan_DH_Mopterin-bd_sf"/>
</dbReference>
<reference evidence="3" key="1">
    <citation type="submission" date="2018-05" db="EMBL/GenBank/DDBJ databases">
        <authorList>
            <person name="Lanie J.A."/>
            <person name="Ng W.-L."/>
            <person name="Kazmierczak K.M."/>
            <person name="Andrzejewski T.M."/>
            <person name="Davidsen T.M."/>
            <person name="Wayne K.J."/>
            <person name="Tettelin H."/>
            <person name="Glass J.I."/>
            <person name="Rusch D."/>
            <person name="Podicherti R."/>
            <person name="Tsui H.-C.T."/>
            <person name="Winkler M.E."/>
        </authorList>
    </citation>
    <scope>NUCLEOTIDE SEQUENCE</scope>
</reference>
<dbReference type="EMBL" id="UINC01192344">
    <property type="protein sequence ID" value="SVE07449.1"/>
    <property type="molecule type" value="Genomic_DNA"/>
</dbReference>
<sequence length="251" mass="27908">MGNNKMYERIAESGDIEAGFAASTHIVDGTFKFGRHTGVTLEPRAIVSSYDPSEKRLMVYYGGQAPHMIRVLFSRHLGLPERDIRVLTQDCGGSYGIKSHLYGDEFATAVLSIMLGRPVRWRADRIESFVSDIHARHHRIRARMGIDVDGHILAFEIDDLVGGGPYSAFPRTSIVEGNQVINLTGGPYRIPNFRGKTVVVFQNMVPISQYRAVGHPMGIVACDSLLEKAAEAAGIDRLEIRRRNFVSDDSY</sequence>
<gene>
    <name evidence="3" type="ORF">METZ01_LOCUS460303</name>
</gene>
<dbReference type="SUPFAM" id="SSF56003">
    <property type="entry name" value="Molybdenum cofactor-binding domain"/>
    <property type="match status" value="1"/>
</dbReference>
<dbReference type="InterPro" id="IPR016208">
    <property type="entry name" value="Ald_Oxase/xanthine_DH-like"/>
</dbReference>
<organism evidence="3">
    <name type="scientific">marine metagenome</name>
    <dbReference type="NCBI Taxonomy" id="408172"/>
    <lineage>
        <taxon>unclassified sequences</taxon>
        <taxon>metagenomes</taxon>
        <taxon>ecological metagenomes</taxon>
    </lineage>
</organism>
<dbReference type="InterPro" id="IPR008274">
    <property type="entry name" value="AldOxase/xan_DH_MoCoBD1"/>
</dbReference>
<feature type="non-terminal residue" evidence="3">
    <location>
        <position position="251"/>
    </location>
</feature>
<feature type="domain" description="Aldehyde oxidase/xanthine dehydrogenase first molybdopterin binding" evidence="2">
    <location>
        <begin position="10"/>
        <end position="245"/>
    </location>
</feature>
<dbReference type="GO" id="GO:0005506">
    <property type="term" value="F:iron ion binding"/>
    <property type="evidence" value="ECO:0007669"/>
    <property type="project" value="InterPro"/>
</dbReference>
<protein>
    <recommendedName>
        <fullName evidence="2">Aldehyde oxidase/xanthine dehydrogenase first molybdopterin binding domain-containing protein</fullName>
    </recommendedName>
</protein>
<dbReference type="GO" id="GO:0016491">
    <property type="term" value="F:oxidoreductase activity"/>
    <property type="evidence" value="ECO:0007669"/>
    <property type="project" value="InterPro"/>
</dbReference>
<accession>A0A383AIS1</accession>
<evidence type="ECO:0000256" key="1">
    <source>
        <dbReference type="ARBA" id="ARBA00022505"/>
    </source>
</evidence>
<dbReference type="PANTHER" id="PTHR11908">
    <property type="entry name" value="XANTHINE DEHYDROGENASE"/>
    <property type="match status" value="1"/>
</dbReference>
<name>A0A383AIS1_9ZZZZ</name>
<evidence type="ECO:0000313" key="3">
    <source>
        <dbReference type="EMBL" id="SVE07449.1"/>
    </source>
</evidence>
<dbReference type="Gene3D" id="3.30.365.10">
    <property type="entry name" value="Aldehyde oxidase/xanthine dehydrogenase, molybdopterin binding domain"/>
    <property type="match status" value="2"/>
</dbReference>
<dbReference type="AlphaFoldDB" id="A0A383AIS1"/>